<organism evidence="2 3">
    <name type="scientific">Cerrena zonata</name>
    <dbReference type="NCBI Taxonomy" id="2478898"/>
    <lineage>
        <taxon>Eukaryota</taxon>
        <taxon>Fungi</taxon>
        <taxon>Dikarya</taxon>
        <taxon>Basidiomycota</taxon>
        <taxon>Agaricomycotina</taxon>
        <taxon>Agaricomycetes</taxon>
        <taxon>Polyporales</taxon>
        <taxon>Cerrenaceae</taxon>
        <taxon>Cerrena</taxon>
    </lineage>
</organism>
<dbReference type="AlphaFoldDB" id="A0AAW0G3P0"/>
<evidence type="ECO:0000259" key="1">
    <source>
        <dbReference type="Pfam" id="PF00646"/>
    </source>
</evidence>
<dbReference type="InterPro" id="IPR001810">
    <property type="entry name" value="F-box_dom"/>
</dbReference>
<dbReference type="SUPFAM" id="SSF81383">
    <property type="entry name" value="F-box domain"/>
    <property type="match status" value="1"/>
</dbReference>
<accession>A0AAW0G3P0</accession>
<dbReference type="InterPro" id="IPR036047">
    <property type="entry name" value="F-box-like_dom_sf"/>
</dbReference>
<feature type="domain" description="F-box" evidence="1">
    <location>
        <begin position="5"/>
        <end position="36"/>
    </location>
</feature>
<evidence type="ECO:0000313" key="3">
    <source>
        <dbReference type="Proteomes" id="UP001385951"/>
    </source>
</evidence>
<protein>
    <recommendedName>
        <fullName evidence="1">F-box domain-containing protein</fullName>
    </recommendedName>
</protein>
<dbReference type="Pfam" id="PF00646">
    <property type="entry name" value="F-box"/>
    <property type="match status" value="1"/>
</dbReference>
<gene>
    <name evidence="2" type="ORF">QCA50_011849</name>
</gene>
<comment type="caution">
    <text evidence="2">The sequence shown here is derived from an EMBL/GenBank/DDBJ whole genome shotgun (WGS) entry which is preliminary data.</text>
</comment>
<proteinExistence type="predicted"/>
<reference evidence="2 3" key="1">
    <citation type="submission" date="2022-09" db="EMBL/GenBank/DDBJ databases">
        <authorList>
            <person name="Palmer J.M."/>
        </authorList>
    </citation>
    <scope>NUCLEOTIDE SEQUENCE [LARGE SCALE GENOMIC DNA]</scope>
    <source>
        <strain evidence="2 3">DSM 7382</strain>
    </source>
</reference>
<keyword evidence="3" id="KW-1185">Reference proteome</keyword>
<dbReference type="Proteomes" id="UP001385951">
    <property type="component" value="Unassembled WGS sequence"/>
</dbReference>
<evidence type="ECO:0000313" key="2">
    <source>
        <dbReference type="EMBL" id="KAK7685014.1"/>
    </source>
</evidence>
<dbReference type="EMBL" id="JASBNA010000022">
    <property type="protein sequence ID" value="KAK7685014.1"/>
    <property type="molecule type" value="Genomic_DNA"/>
</dbReference>
<sequence>MLSQELPQELVENVLDCLDSDTVSLKASSLVCRSWRFRSQYHLHRVLNLRSDCNIKLIQDRLTSFPAIAGYVTCLKLDLSGFTPCLWNTLVPVLQLLPYIDSIAFVCKDMCKLRPEVTNFLAQNYSSLNALTLSNIIFTNFTELANLLNCFPHLLNLEIKNVYWGTYRKSHVPIPKPCIHALSLAYCTEQAALLEWLLCENDEGQTAVIPFVDLKWKEDIETLENLATRIGNGQGKVTYVCSAFVRYTSGDYWK</sequence>
<name>A0AAW0G3P0_9APHY</name>